<dbReference type="Pfam" id="PF10135">
    <property type="entry name" value="Rod-binding"/>
    <property type="match status" value="1"/>
</dbReference>
<protein>
    <submittedName>
        <fullName evidence="3">Rod binding protein</fullName>
    </submittedName>
</protein>
<gene>
    <name evidence="3" type="ORF">Ga0123461_0162</name>
</gene>
<keyword evidence="4" id="KW-1185">Reference proteome</keyword>
<dbReference type="EMBL" id="CP018799">
    <property type="protein sequence ID" value="ATX78615.1"/>
    <property type="molecule type" value="Genomic_DNA"/>
</dbReference>
<reference evidence="3 4" key="1">
    <citation type="submission" date="2016-12" db="EMBL/GenBank/DDBJ databases">
        <title>Isolation and genomic insights into novel planktonic Zetaproteobacteria from stratified waters of the Chesapeake Bay.</title>
        <authorList>
            <person name="McAllister S.M."/>
            <person name="Kato S."/>
            <person name="Chan C.S."/>
            <person name="Chiu B.K."/>
            <person name="Field E.K."/>
        </authorList>
    </citation>
    <scope>NUCLEOTIDE SEQUENCE [LARGE SCALE GENOMIC DNA]</scope>
    <source>
        <strain evidence="3 4">CP-5</strain>
    </source>
</reference>
<proteinExistence type="predicted"/>
<name>A0A2K8KV05_MARES</name>
<dbReference type="OrthoDB" id="9800413at2"/>
<feature type="region of interest" description="Disordered" evidence="1">
    <location>
        <begin position="112"/>
        <end position="135"/>
    </location>
</feature>
<accession>A0A2K8KV05</accession>
<evidence type="ECO:0000313" key="4">
    <source>
        <dbReference type="Proteomes" id="UP000231701"/>
    </source>
</evidence>
<evidence type="ECO:0000313" key="3">
    <source>
        <dbReference type="EMBL" id="ATX78615.1"/>
    </source>
</evidence>
<feature type="domain" description="Flagellar protein FlgJ N-terminal" evidence="2">
    <location>
        <begin position="61"/>
        <end position="108"/>
    </location>
</feature>
<evidence type="ECO:0000259" key="2">
    <source>
        <dbReference type="Pfam" id="PF10135"/>
    </source>
</evidence>
<dbReference type="Proteomes" id="UP000231701">
    <property type="component" value="Chromosome"/>
</dbReference>
<sequence>MSEMNLTPAILAMSQGSTQARAQEAGNAKSSVQQDAHTKDPALWDVSLKFEAMLMQQMMSAMRKTVPQDGLMSSGFANDMYSSMFDQAIAETSSKSGSLGIAENIYRQMSANHPIKENPISADINRDNPSTRPEE</sequence>
<dbReference type="AlphaFoldDB" id="A0A2K8KV05"/>
<feature type="region of interest" description="Disordered" evidence="1">
    <location>
        <begin position="15"/>
        <end position="40"/>
    </location>
</feature>
<evidence type="ECO:0000256" key="1">
    <source>
        <dbReference type="SAM" id="MobiDB-lite"/>
    </source>
</evidence>
<organism evidence="3 4">
    <name type="scientific">Mariprofundus aestuarium</name>
    <dbReference type="NCBI Taxonomy" id="1921086"/>
    <lineage>
        <taxon>Bacteria</taxon>
        <taxon>Pseudomonadati</taxon>
        <taxon>Pseudomonadota</taxon>
        <taxon>Candidatius Mariprofundia</taxon>
        <taxon>Mariprofundales</taxon>
        <taxon>Mariprofundaceae</taxon>
        <taxon>Mariprofundus</taxon>
    </lineage>
</organism>
<dbReference type="KEGG" id="maes:Ga0123461_0162"/>
<dbReference type="RefSeq" id="WP_100276607.1">
    <property type="nucleotide sequence ID" value="NZ_CP018799.1"/>
</dbReference>
<dbReference type="InterPro" id="IPR019301">
    <property type="entry name" value="Flagellar_prot_FlgJ_N"/>
</dbReference>